<dbReference type="OrthoDB" id="21502at2759"/>
<keyword evidence="2" id="KW-0732">Signal</keyword>
<dbReference type="SUPFAM" id="SSF48239">
    <property type="entry name" value="Terpenoid cyclases/Protein prenyltransferases"/>
    <property type="match status" value="1"/>
</dbReference>
<comment type="caution">
    <text evidence="4">The sequence shown here is derived from an EMBL/GenBank/DDBJ whole genome shotgun (WGS) entry which is preliminary data.</text>
</comment>
<sequence>MVLLSGLAIGSYVAGMTFNAHPEYGGWGIRIEGVSTYFGTGLNYVALRILGVDADHPVSLKARTCLHNLGGAAAIPAWGKFWLSLLNVYYWEDVNPVPPELRCTDSQFTRIDGGFTLGHYKLVRRPKWLKWSNPAEVFGDITIKYLYPECTTPVITSLAIFRKIYPDYRSRDIE</sequence>
<dbReference type="InterPro" id="IPR018333">
    <property type="entry name" value="Squalene_cyclase"/>
</dbReference>
<dbReference type="EMBL" id="JAACJO010000002">
    <property type="protein sequence ID" value="KAF5361881.1"/>
    <property type="molecule type" value="Genomic_DNA"/>
</dbReference>
<feature type="chain" id="PRO_5034292952" description="Squalene cyclase N-terminal domain-containing protein" evidence="2">
    <location>
        <begin position="16"/>
        <end position="174"/>
    </location>
</feature>
<dbReference type="PANTHER" id="PTHR11764">
    <property type="entry name" value="TERPENE CYCLASE/MUTASE FAMILY MEMBER"/>
    <property type="match status" value="1"/>
</dbReference>
<name>A0A8H5LLQ9_9AGAR</name>
<dbReference type="InterPro" id="IPR032697">
    <property type="entry name" value="SQ_cyclase_N"/>
</dbReference>
<gene>
    <name evidence="4" type="ORF">D9756_002597</name>
</gene>
<protein>
    <recommendedName>
        <fullName evidence="3">Squalene cyclase N-terminal domain-containing protein</fullName>
    </recommendedName>
</protein>
<dbReference type="GO" id="GO:0000250">
    <property type="term" value="F:lanosterol synthase activity"/>
    <property type="evidence" value="ECO:0007669"/>
    <property type="project" value="TreeGrafter"/>
</dbReference>
<dbReference type="PANTHER" id="PTHR11764:SF20">
    <property type="entry name" value="LANOSTEROL SYNTHASE"/>
    <property type="match status" value="1"/>
</dbReference>
<feature type="domain" description="Squalene cyclase N-terminal" evidence="3">
    <location>
        <begin position="23"/>
        <end position="102"/>
    </location>
</feature>
<evidence type="ECO:0000256" key="2">
    <source>
        <dbReference type="SAM" id="SignalP"/>
    </source>
</evidence>
<dbReference type="Pfam" id="PF13249">
    <property type="entry name" value="SQHop_cyclase_N"/>
    <property type="match status" value="1"/>
</dbReference>
<keyword evidence="5" id="KW-1185">Reference proteome</keyword>
<organism evidence="4 5">
    <name type="scientific">Leucocoprinus leucothites</name>
    <dbReference type="NCBI Taxonomy" id="201217"/>
    <lineage>
        <taxon>Eukaryota</taxon>
        <taxon>Fungi</taxon>
        <taxon>Dikarya</taxon>
        <taxon>Basidiomycota</taxon>
        <taxon>Agaricomycotina</taxon>
        <taxon>Agaricomycetes</taxon>
        <taxon>Agaricomycetidae</taxon>
        <taxon>Agaricales</taxon>
        <taxon>Agaricineae</taxon>
        <taxon>Agaricaceae</taxon>
        <taxon>Leucocoprinus</taxon>
    </lineage>
</organism>
<dbReference type="GO" id="GO:0006695">
    <property type="term" value="P:cholesterol biosynthetic process"/>
    <property type="evidence" value="ECO:0007669"/>
    <property type="project" value="TreeGrafter"/>
</dbReference>
<dbReference type="Gene3D" id="1.50.10.20">
    <property type="match status" value="1"/>
</dbReference>
<evidence type="ECO:0000259" key="3">
    <source>
        <dbReference type="Pfam" id="PF13249"/>
    </source>
</evidence>
<dbReference type="GO" id="GO:0005811">
    <property type="term" value="C:lipid droplet"/>
    <property type="evidence" value="ECO:0007669"/>
    <property type="project" value="InterPro"/>
</dbReference>
<dbReference type="Proteomes" id="UP000559027">
    <property type="component" value="Unassembled WGS sequence"/>
</dbReference>
<dbReference type="InterPro" id="IPR008930">
    <property type="entry name" value="Terpenoid_cyclase/PrenylTrfase"/>
</dbReference>
<proteinExistence type="inferred from homology"/>
<dbReference type="SUPFAM" id="SSF81853">
    <property type="entry name" value="Family 10 polysaccharide lyase"/>
    <property type="match status" value="1"/>
</dbReference>
<reference evidence="4 5" key="1">
    <citation type="journal article" date="2020" name="ISME J.">
        <title>Uncovering the hidden diversity of litter-decomposition mechanisms in mushroom-forming fungi.</title>
        <authorList>
            <person name="Floudas D."/>
            <person name="Bentzer J."/>
            <person name="Ahren D."/>
            <person name="Johansson T."/>
            <person name="Persson P."/>
            <person name="Tunlid A."/>
        </authorList>
    </citation>
    <scope>NUCLEOTIDE SEQUENCE [LARGE SCALE GENOMIC DNA]</scope>
    <source>
        <strain evidence="4 5">CBS 146.42</strain>
    </source>
</reference>
<evidence type="ECO:0000313" key="4">
    <source>
        <dbReference type="EMBL" id="KAF5361881.1"/>
    </source>
</evidence>
<dbReference type="GO" id="GO:0016104">
    <property type="term" value="P:triterpenoid biosynthetic process"/>
    <property type="evidence" value="ECO:0007669"/>
    <property type="project" value="InterPro"/>
</dbReference>
<evidence type="ECO:0000256" key="1">
    <source>
        <dbReference type="ARBA" id="ARBA00009755"/>
    </source>
</evidence>
<accession>A0A8H5LLQ9</accession>
<dbReference type="AlphaFoldDB" id="A0A8H5LLQ9"/>
<feature type="signal peptide" evidence="2">
    <location>
        <begin position="1"/>
        <end position="15"/>
    </location>
</feature>
<evidence type="ECO:0000313" key="5">
    <source>
        <dbReference type="Proteomes" id="UP000559027"/>
    </source>
</evidence>
<comment type="similarity">
    <text evidence="1">Belongs to the terpene cyclase/mutase family.</text>
</comment>